<dbReference type="Proteomes" id="UP000251211">
    <property type="component" value="Unassembled WGS sequence"/>
</dbReference>
<comment type="subcellular location">
    <subcellularLocation>
        <location evidence="1">Cell membrane</location>
        <topology evidence="1">Multi-pass membrane protein</topology>
    </subcellularLocation>
</comment>
<reference evidence="7 8" key="1">
    <citation type="submission" date="2018-06" db="EMBL/GenBank/DDBJ databases">
        <authorList>
            <consortium name="Pathogen Informatics"/>
            <person name="Doyle S."/>
        </authorList>
    </citation>
    <scope>NUCLEOTIDE SEQUENCE [LARGE SCALE GENOMIC DNA]</scope>
    <source>
        <strain evidence="7 8">NCTC13229</strain>
    </source>
</reference>
<accession>A0AB38FCT6</accession>
<feature type="transmembrane region" description="Helical" evidence="6">
    <location>
        <begin position="235"/>
        <end position="255"/>
    </location>
</feature>
<dbReference type="Pfam" id="PF02653">
    <property type="entry name" value="BPD_transp_2"/>
    <property type="match status" value="1"/>
</dbReference>
<evidence type="ECO:0000256" key="3">
    <source>
        <dbReference type="ARBA" id="ARBA00022692"/>
    </source>
</evidence>
<dbReference type="GO" id="GO:0022857">
    <property type="term" value="F:transmembrane transporter activity"/>
    <property type="evidence" value="ECO:0007669"/>
    <property type="project" value="InterPro"/>
</dbReference>
<dbReference type="InterPro" id="IPR001851">
    <property type="entry name" value="ABC_transp_permease"/>
</dbReference>
<dbReference type="GO" id="GO:0005886">
    <property type="term" value="C:plasma membrane"/>
    <property type="evidence" value="ECO:0007669"/>
    <property type="project" value="UniProtKB-SubCell"/>
</dbReference>
<keyword evidence="4 6" id="KW-1133">Transmembrane helix</keyword>
<evidence type="ECO:0000256" key="1">
    <source>
        <dbReference type="ARBA" id="ARBA00004651"/>
    </source>
</evidence>
<dbReference type="PANTHER" id="PTHR32196">
    <property type="entry name" value="ABC TRANSPORTER PERMEASE PROTEIN YPHD-RELATED-RELATED"/>
    <property type="match status" value="1"/>
</dbReference>
<protein>
    <submittedName>
        <fullName evidence="7">Sugar ABC transporter permease</fullName>
    </submittedName>
</protein>
<feature type="transmembrane region" description="Helical" evidence="6">
    <location>
        <begin position="311"/>
        <end position="332"/>
    </location>
</feature>
<comment type="caution">
    <text evidence="7">The sequence shown here is derived from an EMBL/GenBank/DDBJ whole genome shotgun (WGS) entry which is preliminary data.</text>
</comment>
<dbReference type="RefSeq" id="WP_245973431.1">
    <property type="nucleotide sequence ID" value="NZ_QTTP01000001.1"/>
</dbReference>
<evidence type="ECO:0000256" key="6">
    <source>
        <dbReference type="SAM" id="Phobius"/>
    </source>
</evidence>
<evidence type="ECO:0000256" key="2">
    <source>
        <dbReference type="ARBA" id="ARBA00022475"/>
    </source>
</evidence>
<evidence type="ECO:0000256" key="4">
    <source>
        <dbReference type="ARBA" id="ARBA00022989"/>
    </source>
</evidence>
<evidence type="ECO:0000256" key="5">
    <source>
        <dbReference type="ARBA" id="ARBA00023136"/>
    </source>
</evidence>
<keyword evidence="5 6" id="KW-0472">Membrane</keyword>
<feature type="transmembrane region" description="Helical" evidence="6">
    <location>
        <begin position="62"/>
        <end position="82"/>
    </location>
</feature>
<name>A0AB38FCT6_RHOWR</name>
<evidence type="ECO:0000313" key="7">
    <source>
        <dbReference type="EMBL" id="SPZ39278.1"/>
    </source>
</evidence>
<evidence type="ECO:0000313" key="8">
    <source>
        <dbReference type="Proteomes" id="UP000251211"/>
    </source>
</evidence>
<gene>
    <name evidence="7" type="primary">rbsC_2</name>
    <name evidence="7" type="ORF">NCTC13229_02757</name>
</gene>
<organism evidence="7 8">
    <name type="scientific">Rhodococcus wratislaviensis</name>
    <name type="common">Tsukamurella wratislaviensis</name>
    <dbReference type="NCBI Taxonomy" id="44752"/>
    <lineage>
        <taxon>Bacteria</taxon>
        <taxon>Bacillati</taxon>
        <taxon>Actinomycetota</taxon>
        <taxon>Actinomycetes</taxon>
        <taxon>Mycobacteriales</taxon>
        <taxon>Nocardiaceae</taxon>
        <taxon>Rhodococcus</taxon>
    </lineage>
</organism>
<feature type="transmembrane region" description="Helical" evidence="6">
    <location>
        <begin position="31"/>
        <end position="50"/>
    </location>
</feature>
<keyword evidence="3 6" id="KW-0812">Transmembrane</keyword>
<dbReference type="AlphaFoldDB" id="A0AB38FCT6"/>
<dbReference type="PANTHER" id="PTHR32196:SF72">
    <property type="entry name" value="RIBOSE IMPORT PERMEASE PROTEIN RBSC"/>
    <property type="match status" value="1"/>
</dbReference>
<sequence length="338" mass="34841">MTAAVNTRPELPAPDLGEGRGRFTRARVEELLIRNSMVLVLLLVIFYFSYESARFATLDNFRTIMIAAAPFALVALGQTLVILTGGIDLSVGSVIAVSAMTGASVVVGHPERLWLAVAAAVGVGILCGLINGLIVSRLGVAPFVATLGMLTAASGFAYVIGDGAPINGLPDEYGKIANTEILGLQAPVVVMILGFVILAAVMKRTSFGLRIYAVGGNRTAAEVAGVKTRRILTSVYVLSGALAGLSGVILSSRVISGPPNLGAGYELDAIAAVVIGGASLMGGRGTVWGTLLGLLLIQTLNNGLDLLVVPAYWQAVISGVLIVTAVAVDVWATCRRTA</sequence>
<dbReference type="CDD" id="cd06579">
    <property type="entry name" value="TM_PBP1_transp_AraH_like"/>
    <property type="match status" value="1"/>
</dbReference>
<keyword evidence="2" id="KW-1003">Cell membrane</keyword>
<feature type="transmembrane region" description="Helical" evidence="6">
    <location>
        <begin position="113"/>
        <end position="133"/>
    </location>
</feature>
<feature type="transmembrane region" description="Helical" evidence="6">
    <location>
        <begin position="181"/>
        <end position="201"/>
    </location>
</feature>
<dbReference type="EMBL" id="UAUI01000011">
    <property type="protein sequence ID" value="SPZ39278.1"/>
    <property type="molecule type" value="Genomic_DNA"/>
</dbReference>
<feature type="transmembrane region" description="Helical" evidence="6">
    <location>
        <begin position="89"/>
        <end position="107"/>
    </location>
</feature>
<proteinExistence type="predicted"/>
<feature type="transmembrane region" description="Helical" evidence="6">
    <location>
        <begin position="140"/>
        <end position="161"/>
    </location>
</feature>